<dbReference type="InterPro" id="IPR027417">
    <property type="entry name" value="P-loop_NTPase"/>
</dbReference>
<dbReference type="CDD" id="cd18545">
    <property type="entry name" value="ABC_6TM_YknV_like"/>
    <property type="match status" value="1"/>
</dbReference>
<dbReference type="InterPro" id="IPR039421">
    <property type="entry name" value="Type_1_exporter"/>
</dbReference>
<feature type="transmembrane region" description="Helical" evidence="8">
    <location>
        <begin position="258"/>
        <end position="280"/>
    </location>
</feature>
<keyword evidence="7 8" id="KW-0472">Membrane</keyword>
<evidence type="ECO:0000313" key="12">
    <source>
        <dbReference type="Proteomes" id="UP000050514"/>
    </source>
</evidence>
<keyword evidence="5" id="KW-0067">ATP-binding</keyword>
<dbReference type="Proteomes" id="UP000050514">
    <property type="component" value="Unassembled WGS sequence"/>
</dbReference>
<dbReference type="InterPro" id="IPR017871">
    <property type="entry name" value="ABC_transporter-like_CS"/>
</dbReference>
<evidence type="ECO:0000256" key="7">
    <source>
        <dbReference type="ARBA" id="ARBA00023136"/>
    </source>
</evidence>
<dbReference type="RefSeq" id="WP_061915700.1">
    <property type="nucleotide sequence ID" value="NZ_DF967971.1"/>
</dbReference>
<feature type="transmembrane region" description="Helical" evidence="8">
    <location>
        <begin position="37"/>
        <end position="58"/>
    </location>
</feature>
<dbReference type="Pfam" id="PF00005">
    <property type="entry name" value="ABC_tran"/>
    <property type="match status" value="1"/>
</dbReference>
<keyword evidence="12" id="KW-1185">Reference proteome</keyword>
<feature type="domain" description="ABC transmembrane type-1" evidence="10">
    <location>
        <begin position="38"/>
        <end position="321"/>
    </location>
</feature>
<evidence type="ECO:0008006" key="13">
    <source>
        <dbReference type="Google" id="ProtNLM"/>
    </source>
</evidence>
<gene>
    <name evidence="11" type="ORF">AC812_10080</name>
</gene>
<comment type="caution">
    <text evidence="11">The sequence shown here is derived from an EMBL/GenBank/DDBJ whole genome shotgun (WGS) entry which is preliminary data.</text>
</comment>
<evidence type="ECO:0000259" key="9">
    <source>
        <dbReference type="PROSITE" id="PS50893"/>
    </source>
</evidence>
<accession>A0A0P6WX69</accession>
<feature type="transmembrane region" description="Helical" evidence="8">
    <location>
        <begin position="177"/>
        <end position="195"/>
    </location>
</feature>
<evidence type="ECO:0000256" key="4">
    <source>
        <dbReference type="ARBA" id="ARBA00022741"/>
    </source>
</evidence>
<evidence type="ECO:0000256" key="8">
    <source>
        <dbReference type="SAM" id="Phobius"/>
    </source>
</evidence>
<dbReference type="InterPro" id="IPR036640">
    <property type="entry name" value="ABC1_TM_sf"/>
</dbReference>
<keyword evidence="2" id="KW-0813">Transport</keyword>
<dbReference type="PANTHER" id="PTHR43394:SF1">
    <property type="entry name" value="ATP-BINDING CASSETTE SUB-FAMILY B MEMBER 10, MITOCHONDRIAL"/>
    <property type="match status" value="1"/>
</dbReference>
<evidence type="ECO:0000313" key="11">
    <source>
        <dbReference type="EMBL" id="KPL74870.1"/>
    </source>
</evidence>
<sequence>MAVTAPSTVHEDIQFKGYDPQVIRGLMAFVQPYWKPLLFSLLLMAITSAASVAGPYLVKLAVDEGIDAGSLPRLRNLVLIYLAIAVVQWAAIYGRVFIMSRIGQSIIYDIRSQLFHHLQRLSLSFFSHYSVGRIIVRIINDVSVLREFITWAMLAIARDLFVLIGIIFTMLSMNPRLSLLTFSVIPLIILITRLFRSRAREYYRETRKAISWVNSVLAENINGLRVVQAFSREDRNYAYFRDVVNRNNLDINLKAARLAALFFPGVDFLGITAMALVVWLGGSAVLGEQLSPGTLVAFVLYINRFFDPIRDLSRRFDSFQSTMASGERILNLLNTPIEVEDAPDAVKMPPIRGEIRFQNVSFHYSDDPTPVLSHIDLLIPAGQTVALVGKTGAGKSTFIKLVARFHDPTEGVVRIDGYDLREVTQQSLRRQCGIVLQDPFLFSGTVRENIRFGRLNASDEEVEAAARAVGADEFIRQLPQGYDTPVEEGGAILSVGQRQLISFARALLADPRILILDEATSSVDTQTERIIQAGLSRLLDGRTSLIIAHRLSTITNADRILVIENGQIIEDGTHSELIQKRGVYYHLYRLRFEDE</sequence>
<evidence type="ECO:0000256" key="2">
    <source>
        <dbReference type="ARBA" id="ARBA00022448"/>
    </source>
</evidence>
<dbReference type="PANTHER" id="PTHR43394">
    <property type="entry name" value="ATP-DEPENDENT PERMEASE MDL1, MITOCHONDRIAL"/>
    <property type="match status" value="1"/>
</dbReference>
<name>A0A0P6WX69_9CHLR</name>
<dbReference type="GO" id="GO:0005886">
    <property type="term" value="C:plasma membrane"/>
    <property type="evidence" value="ECO:0007669"/>
    <property type="project" value="UniProtKB-SubCell"/>
</dbReference>
<feature type="domain" description="ABC transporter" evidence="9">
    <location>
        <begin position="355"/>
        <end position="590"/>
    </location>
</feature>
<dbReference type="GO" id="GO:0015421">
    <property type="term" value="F:ABC-type oligopeptide transporter activity"/>
    <property type="evidence" value="ECO:0007669"/>
    <property type="project" value="TreeGrafter"/>
</dbReference>
<dbReference type="GO" id="GO:0016887">
    <property type="term" value="F:ATP hydrolysis activity"/>
    <property type="evidence" value="ECO:0007669"/>
    <property type="project" value="InterPro"/>
</dbReference>
<evidence type="ECO:0000259" key="10">
    <source>
        <dbReference type="PROSITE" id="PS50929"/>
    </source>
</evidence>
<dbReference type="SMART" id="SM00382">
    <property type="entry name" value="AAA"/>
    <property type="match status" value="1"/>
</dbReference>
<dbReference type="InterPro" id="IPR003439">
    <property type="entry name" value="ABC_transporter-like_ATP-bd"/>
</dbReference>
<keyword evidence="3 8" id="KW-0812">Transmembrane</keyword>
<dbReference type="OrthoDB" id="9762778at2"/>
<dbReference type="FunFam" id="3.40.50.300:FF:000287">
    <property type="entry name" value="Multidrug ABC transporter ATP-binding protein"/>
    <property type="match status" value="1"/>
</dbReference>
<dbReference type="GO" id="GO:0005524">
    <property type="term" value="F:ATP binding"/>
    <property type="evidence" value="ECO:0007669"/>
    <property type="project" value="UniProtKB-KW"/>
</dbReference>
<protein>
    <recommendedName>
        <fullName evidence="13">ABC transporter ATP-binding protein</fullName>
    </recommendedName>
</protein>
<dbReference type="STRING" id="360411.AC812_10080"/>
<evidence type="ECO:0000256" key="5">
    <source>
        <dbReference type="ARBA" id="ARBA00022840"/>
    </source>
</evidence>
<dbReference type="InterPro" id="IPR003593">
    <property type="entry name" value="AAA+_ATPase"/>
</dbReference>
<dbReference type="SUPFAM" id="SSF90123">
    <property type="entry name" value="ABC transporter transmembrane region"/>
    <property type="match status" value="1"/>
</dbReference>
<keyword evidence="4" id="KW-0547">Nucleotide-binding</keyword>
<reference evidence="11 12" key="1">
    <citation type="submission" date="2015-07" db="EMBL/GenBank/DDBJ databases">
        <title>Draft genome of Bellilinea caldifistulae DSM 17877.</title>
        <authorList>
            <person name="Hemp J."/>
            <person name="Ward L.M."/>
            <person name="Pace L.A."/>
            <person name="Fischer W.W."/>
        </authorList>
    </citation>
    <scope>NUCLEOTIDE SEQUENCE [LARGE SCALE GENOMIC DNA]</scope>
    <source>
        <strain evidence="11 12">GOMI-1</strain>
    </source>
</reference>
<dbReference type="PROSITE" id="PS50893">
    <property type="entry name" value="ABC_TRANSPORTER_2"/>
    <property type="match status" value="1"/>
</dbReference>
<proteinExistence type="predicted"/>
<dbReference type="InterPro" id="IPR011527">
    <property type="entry name" value="ABC1_TM_dom"/>
</dbReference>
<evidence type="ECO:0000256" key="6">
    <source>
        <dbReference type="ARBA" id="ARBA00022989"/>
    </source>
</evidence>
<dbReference type="SUPFAM" id="SSF52540">
    <property type="entry name" value="P-loop containing nucleoside triphosphate hydrolases"/>
    <property type="match status" value="1"/>
</dbReference>
<feature type="transmembrane region" description="Helical" evidence="8">
    <location>
        <begin position="78"/>
        <end position="98"/>
    </location>
</feature>
<evidence type="ECO:0000256" key="3">
    <source>
        <dbReference type="ARBA" id="ARBA00022692"/>
    </source>
</evidence>
<dbReference type="Gene3D" id="1.20.1560.10">
    <property type="entry name" value="ABC transporter type 1, transmembrane domain"/>
    <property type="match status" value="1"/>
</dbReference>
<comment type="subcellular location">
    <subcellularLocation>
        <location evidence="1">Cell membrane</location>
        <topology evidence="1">Multi-pass membrane protein</topology>
    </subcellularLocation>
</comment>
<dbReference type="PROSITE" id="PS00211">
    <property type="entry name" value="ABC_TRANSPORTER_1"/>
    <property type="match status" value="1"/>
</dbReference>
<organism evidence="11 12">
    <name type="scientific">Bellilinea caldifistulae</name>
    <dbReference type="NCBI Taxonomy" id="360411"/>
    <lineage>
        <taxon>Bacteria</taxon>
        <taxon>Bacillati</taxon>
        <taxon>Chloroflexota</taxon>
        <taxon>Anaerolineae</taxon>
        <taxon>Anaerolineales</taxon>
        <taxon>Anaerolineaceae</taxon>
        <taxon>Bellilinea</taxon>
    </lineage>
</organism>
<dbReference type="PROSITE" id="PS50929">
    <property type="entry name" value="ABC_TM1F"/>
    <property type="match status" value="1"/>
</dbReference>
<keyword evidence="6 8" id="KW-1133">Transmembrane helix</keyword>
<dbReference type="Gene3D" id="3.40.50.300">
    <property type="entry name" value="P-loop containing nucleotide triphosphate hydrolases"/>
    <property type="match status" value="1"/>
</dbReference>
<dbReference type="EMBL" id="LGHJ01000016">
    <property type="protein sequence ID" value="KPL74870.1"/>
    <property type="molecule type" value="Genomic_DNA"/>
</dbReference>
<evidence type="ECO:0000256" key="1">
    <source>
        <dbReference type="ARBA" id="ARBA00004651"/>
    </source>
</evidence>
<feature type="transmembrane region" description="Helical" evidence="8">
    <location>
        <begin position="148"/>
        <end position="171"/>
    </location>
</feature>
<dbReference type="AlphaFoldDB" id="A0A0P6WX69"/>
<dbReference type="Pfam" id="PF00664">
    <property type="entry name" value="ABC_membrane"/>
    <property type="match status" value="1"/>
</dbReference>